<protein>
    <submittedName>
        <fullName evidence="1">Uncharacterized protein</fullName>
    </submittedName>
</protein>
<keyword evidence="2" id="KW-1185">Reference proteome</keyword>
<comment type="caution">
    <text evidence="1">The sequence shown here is derived from an EMBL/GenBank/DDBJ whole genome shotgun (WGS) entry which is preliminary data.</text>
</comment>
<sequence>MKDYSFNEQRIDIHVKNISKKIKLAFQQYYQDLGFEILNEKADMKMDEKYYAAQKIIFYIILWKPNKFLINRKLLNEEVGIIQFIVDRIYDNNLIFVNLKSRLFRLIQSSKVHIATNIATIINVARFIMSSKTGIK</sequence>
<name>X6LEG0_RETFI</name>
<dbReference type="EMBL" id="ASPP01042495">
    <property type="protein sequence ID" value="ETN99923.1"/>
    <property type="molecule type" value="Genomic_DNA"/>
</dbReference>
<proteinExistence type="predicted"/>
<dbReference type="Proteomes" id="UP000023152">
    <property type="component" value="Unassembled WGS sequence"/>
</dbReference>
<accession>X6LEG0</accession>
<evidence type="ECO:0000313" key="2">
    <source>
        <dbReference type="Proteomes" id="UP000023152"/>
    </source>
</evidence>
<dbReference type="AlphaFoldDB" id="X6LEG0"/>
<evidence type="ECO:0000313" key="1">
    <source>
        <dbReference type="EMBL" id="ETN99923.1"/>
    </source>
</evidence>
<organism evidence="1 2">
    <name type="scientific">Reticulomyxa filosa</name>
    <dbReference type="NCBI Taxonomy" id="46433"/>
    <lineage>
        <taxon>Eukaryota</taxon>
        <taxon>Sar</taxon>
        <taxon>Rhizaria</taxon>
        <taxon>Retaria</taxon>
        <taxon>Foraminifera</taxon>
        <taxon>Monothalamids</taxon>
        <taxon>Reticulomyxidae</taxon>
        <taxon>Reticulomyxa</taxon>
    </lineage>
</organism>
<gene>
    <name evidence="1" type="ORF">RFI_37544</name>
</gene>
<reference evidence="1 2" key="1">
    <citation type="journal article" date="2013" name="Curr. Biol.">
        <title>The Genome of the Foraminiferan Reticulomyxa filosa.</title>
        <authorList>
            <person name="Glockner G."/>
            <person name="Hulsmann N."/>
            <person name="Schleicher M."/>
            <person name="Noegel A.A."/>
            <person name="Eichinger L."/>
            <person name="Gallinger C."/>
            <person name="Pawlowski J."/>
            <person name="Sierra R."/>
            <person name="Euteneuer U."/>
            <person name="Pillet L."/>
            <person name="Moustafa A."/>
            <person name="Platzer M."/>
            <person name="Groth M."/>
            <person name="Szafranski K."/>
            <person name="Schliwa M."/>
        </authorList>
    </citation>
    <scope>NUCLEOTIDE SEQUENCE [LARGE SCALE GENOMIC DNA]</scope>
</reference>